<sequence length="313" mass="31551">MGGGSSVNMGCVCVWPKVETGVNMCDVFFLKGTWVVGGGCFASGVVHVGRGVVCTMGGTCVCVWCWTQLINGGVVWGVPRRVDQGGGGVCILGGTWGGGWGVQKGKLGWGGGGGCHSCVIGVGCLCELWWGGCGWGVDSWLRCGLLWGVGGGGCPSCEHVFGGVLGKLGIMVGGGWVCLRVLGWGGWGGVVCLRGFRCGVWGGVTTWDHVGVGGWSAWCKLGGVGGVGCHLGILCVVGGCGGLLPLLQWWGGCFRQVTWGGGEHCGGGNDGVIVGGGGGLMIMGCVCVGSLLVIVWWVCSRLGYRGWGGAAGG</sequence>
<gene>
    <name evidence="2" type="ORF">KC01_LOCUS35827</name>
</gene>
<keyword evidence="1" id="KW-0472">Membrane</keyword>
<keyword evidence="1" id="KW-1133">Transmembrane helix</keyword>
<proteinExistence type="predicted"/>
<keyword evidence="1" id="KW-0812">Transmembrane</keyword>
<feature type="transmembrane region" description="Helical" evidence="1">
    <location>
        <begin position="279"/>
        <end position="299"/>
    </location>
</feature>
<protein>
    <submittedName>
        <fullName evidence="2">Uncharacterized protein</fullName>
    </submittedName>
</protein>
<evidence type="ECO:0000313" key="2">
    <source>
        <dbReference type="EMBL" id="CAL1608998.1"/>
    </source>
</evidence>
<dbReference type="Proteomes" id="UP001497482">
    <property type="component" value="Chromosome 6"/>
</dbReference>
<evidence type="ECO:0000256" key="1">
    <source>
        <dbReference type="SAM" id="Phobius"/>
    </source>
</evidence>
<dbReference type="AlphaFoldDB" id="A0AAV2M6K9"/>
<dbReference type="EMBL" id="OZ035828">
    <property type="protein sequence ID" value="CAL1608998.1"/>
    <property type="molecule type" value="Genomic_DNA"/>
</dbReference>
<reference evidence="2 3" key="1">
    <citation type="submission" date="2024-04" db="EMBL/GenBank/DDBJ databases">
        <authorList>
            <person name="Waldvogel A.-M."/>
            <person name="Schoenle A."/>
        </authorList>
    </citation>
    <scope>NUCLEOTIDE SEQUENCE [LARGE SCALE GENOMIC DNA]</scope>
</reference>
<evidence type="ECO:0000313" key="3">
    <source>
        <dbReference type="Proteomes" id="UP001497482"/>
    </source>
</evidence>
<name>A0AAV2M6K9_KNICA</name>
<accession>A0AAV2M6K9</accession>
<keyword evidence="3" id="KW-1185">Reference proteome</keyword>
<organism evidence="2 3">
    <name type="scientific">Knipowitschia caucasica</name>
    <name type="common">Caucasian dwarf goby</name>
    <name type="synonym">Pomatoschistus caucasicus</name>
    <dbReference type="NCBI Taxonomy" id="637954"/>
    <lineage>
        <taxon>Eukaryota</taxon>
        <taxon>Metazoa</taxon>
        <taxon>Chordata</taxon>
        <taxon>Craniata</taxon>
        <taxon>Vertebrata</taxon>
        <taxon>Euteleostomi</taxon>
        <taxon>Actinopterygii</taxon>
        <taxon>Neopterygii</taxon>
        <taxon>Teleostei</taxon>
        <taxon>Neoteleostei</taxon>
        <taxon>Acanthomorphata</taxon>
        <taxon>Gobiaria</taxon>
        <taxon>Gobiiformes</taxon>
        <taxon>Gobioidei</taxon>
        <taxon>Gobiidae</taxon>
        <taxon>Gobiinae</taxon>
        <taxon>Knipowitschia</taxon>
    </lineage>
</organism>